<keyword evidence="1" id="KW-0472">Membrane</keyword>
<proteinExistence type="predicted"/>
<feature type="transmembrane region" description="Helical" evidence="1">
    <location>
        <begin position="105"/>
        <end position="127"/>
    </location>
</feature>
<dbReference type="OrthoDB" id="5352400at2759"/>
<organism evidence="2 3">
    <name type="scientific">Dendryphion nanum</name>
    <dbReference type="NCBI Taxonomy" id="256645"/>
    <lineage>
        <taxon>Eukaryota</taxon>
        <taxon>Fungi</taxon>
        <taxon>Dikarya</taxon>
        <taxon>Ascomycota</taxon>
        <taxon>Pezizomycotina</taxon>
        <taxon>Dothideomycetes</taxon>
        <taxon>Pleosporomycetidae</taxon>
        <taxon>Pleosporales</taxon>
        <taxon>Torulaceae</taxon>
        <taxon>Dendryphion</taxon>
    </lineage>
</organism>
<feature type="transmembrane region" description="Helical" evidence="1">
    <location>
        <begin position="176"/>
        <end position="196"/>
    </location>
</feature>
<sequence>MARFTRVVLFVATMLEFFQAIVLLVLFACAYPDRFRTLLWRAGGAKGWNSDPHMRVYYYANYREPPPIPTIWDESTTQCNLCIAVVTVIIWIIRWNVNRLSGRGLDLYATLTTNGLYDILLIALWTYSAAVQSAGDFSDKDHLSLKPWYLQRSCGEAYKQTESACAMGKASYGMSVFTAVWFSFRLLSTCMYRAYLHGMDEKEK</sequence>
<feature type="transmembrane region" description="Helical" evidence="1">
    <location>
        <begin position="75"/>
        <end position="93"/>
    </location>
</feature>
<dbReference type="Proteomes" id="UP000700596">
    <property type="component" value="Unassembled WGS sequence"/>
</dbReference>
<comment type="caution">
    <text evidence="2">The sequence shown here is derived from an EMBL/GenBank/DDBJ whole genome shotgun (WGS) entry which is preliminary data.</text>
</comment>
<keyword evidence="1" id="KW-1133">Transmembrane helix</keyword>
<protein>
    <submittedName>
        <fullName evidence="2">Uncharacterized protein</fullName>
    </submittedName>
</protein>
<gene>
    <name evidence="2" type="ORF">B0J11DRAFT_619242</name>
</gene>
<dbReference type="EMBL" id="JAGMWT010000018">
    <property type="protein sequence ID" value="KAH7113803.1"/>
    <property type="molecule type" value="Genomic_DNA"/>
</dbReference>
<feature type="non-terminal residue" evidence="2">
    <location>
        <position position="204"/>
    </location>
</feature>
<evidence type="ECO:0000256" key="1">
    <source>
        <dbReference type="SAM" id="Phobius"/>
    </source>
</evidence>
<feature type="transmembrane region" description="Helical" evidence="1">
    <location>
        <begin position="7"/>
        <end position="31"/>
    </location>
</feature>
<accession>A0A9P9D6V8</accession>
<dbReference type="AlphaFoldDB" id="A0A9P9D6V8"/>
<keyword evidence="1" id="KW-0812">Transmembrane</keyword>
<evidence type="ECO:0000313" key="2">
    <source>
        <dbReference type="EMBL" id="KAH7113803.1"/>
    </source>
</evidence>
<dbReference type="PROSITE" id="PS51257">
    <property type="entry name" value="PROKAR_LIPOPROTEIN"/>
    <property type="match status" value="1"/>
</dbReference>
<name>A0A9P9D6V8_9PLEO</name>
<evidence type="ECO:0000313" key="3">
    <source>
        <dbReference type="Proteomes" id="UP000700596"/>
    </source>
</evidence>
<keyword evidence="3" id="KW-1185">Reference proteome</keyword>
<reference evidence="2" key="1">
    <citation type="journal article" date="2021" name="Nat. Commun.">
        <title>Genetic determinants of endophytism in the Arabidopsis root mycobiome.</title>
        <authorList>
            <person name="Mesny F."/>
            <person name="Miyauchi S."/>
            <person name="Thiergart T."/>
            <person name="Pickel B."/>
            <person name="Atanasova L."/>
            <person name="Karlsson M."/>
            <person name="Huettel B."/>
            <person name="Barry K.W."/>
            <person name="Haridas S."/>
            <person name="Chen C."/>
            <person name="Bauer D."/>
            <person name="Andreopoulos W."/>
            <person name="Pangilinan J."/>
            <person name="LaButti K."/>
            <person name="Riley R."/>
            <person name="Lipzen A."/>
            <person name="Clum A."/>
            <person name="Drula E."/>
            <person name="Henrissat B."/>
            <person name="Kohler A."/>
            <person name="Grigoriev I.V."/>
            <person name="Martin F.M."/>
            <person name="Hacquard S."/>
        </authorList>
    </citation>
    <scope>NUCLEOTIDE SEQUENCE</scope>
    <source>
        <strain evidence="2">MPI-CAGE-CH-0243</strain>
    </source>
</reference>